<evidence type="ECO:0000313" key="1">
    <source>
        <dbReference type="EMBL" id="RAL63615.1"/>
    </source>
</evidence>
<name>A0A395ITI4_9HELO</name>
<comment type="caution">
    <text evidence="1">The sequence shown here is derived from an EMBL/GenBank/DDBJ whole genome shotgun (WGS) entry which is preliminary data.</text>
</comment>
<sequence length="272" mass="30388">MSEISVEPYYLQRGTELLLANKTAVDANPQKDVEYPDWSDRYVNEKEGVHDEDGLEDYCENSFSIMLTEPKINLEPIGRHWSGWTFLNKEFISNSNTPKYKAYDSGWIFGGSASAKLDTMIVVYTKSAVDVDTPKNNTTRLYCSELMYQAWRGTCLASSETRDKDLPMGGLKFIAIGLISNRGTYLAIQNAVELRSRSDPSMGEGSVTFSSSDENEDLDIFRMLVGTDNGRPVVRMCADHAKSLGGKQIVKVHVWNNMPYSPGFGGLVFELA</sequence>
<dbReference type="EMBL" id="QKRW01000018">
    <property type="protein sequence ID" value="RAL63615.1"/>
    <property type="molecule type" value="Genomic_DNA"/>
</dbReference>
<keyword evidence="2" id="KW-1185">Reference proteome</keyword>
<dbReference type="OrthoDB" id="3495520at2759"/>
<reference evidence="1 2" key="1">
    <citation type="submission" date="2018-06" db="EMBL/GenBank/DDBJ databases">
        <title>Genome Sequence of the Brown Rot Fungal Pathogen Monilinia fructigena.</title>
        <authorList>
            <person name="Landi L."/>
            <person name="De Miccolis Angelini R.M."/>
            <person name="Pollastro S."/>
            <person name="Abate D."/>
            <person name="Faretra F."/>
            <person name="Romanazzi G."/>
        </authorList>
    </citation>
    <scope>NUCLEOTIDE SEQUENCE [LARGE SCALE GENOMIC DNA]</scope>
    <source>
        <strain evidence="1 2">Mfrg269</strain>
    </source>
</reference>
<organism evidence="1 2">
    <name type="scientific">Monilinia fructigena</name>
    <dbReference type="NCBI Taxonomy" id="38457"/>
    <lineage>
        <taxon>Eukaryota</taxon>
        <taxon>Fungi</taxon>
        <taxon>Dikarya</taxon>
        <taxon>Ascomycota</taxon>
        <taxon>Pezizomycotina</taxon>
        <taxon>Leotiomycetes</taxon>
        <taxon>Helotiales</taxon>
        <taxon>Sclerotiniaceae</taxon>
        <taxon>Monilinia</taxon>
    </lineage>
</organism>
<protein>
    <submittedName>
        <fullName evidence="1">Uncharacterized protein</fullName>
    </submittedName>
</protein>
<evidence type="ECO:0000313" key="2">
    <source>
        <dbReference type="Proteomes" id="UP000249056"/>
    </source>
</evidence>
<gene>
    <name evidence="1" type="ORF">DID88_003659</name>
</gene>
<proteinExistence type="predicted"/>
<dbReference type="AlphaFoldDB" id="A0A395ITI4"/>
<accession>A0A395ITI4</accession>
<dbReference type="Proteomes" id="UP000249056">
    <property type="component" value="Unassembled WGS sequence"/>
</dbReference>